<accession>E4Z8L4</accession>
<organism evidence="1">
    <name type="scientific">Malus domestica</name>
    <name type="common">Apple</name>
    <name type="synonym">Pyrus malus</name>
    <dbReference type="NCBI Taxonomy" id="3750"/>
    <lineage>
        <taxon>Eukaryota</taxon>
        <taxon>Viridiplantae</taxon>
        <taxon>Streptophyta</taxon>
        <taxon>Embryophyta</taxon>
        <taxon>Tracheophyta</taxon>
        <taxon>Spermatophyta</taxon>
        <taxon>Magnoliopsida</taxon>
        <taxon>eudicotyledons</taxon>
        <taxon>Gunneridae</taxon>
        <taxon>Pentapetalae</taxon>
        <taxon>rosids</taxon>
        <taxon>fabids</taxon>
        <taxon>Rosales</taxon>
        <taxon>Rosaceae</taxon>
        <taxon>Amygdaloideae</taxon>
        <taxon>Maleae</taxon>
        <taxon>Malus</taxon>
    </lineage>
</organism>
<reference evidence="1" key="1">
    <citation type="submission" date="2010-04" db="EMBL/GenBank/DDBJ databases">
        <title>Genomic organization of the Mal d 1 gene cluster on apple (Malus x domestica) linkage group 16.</title>
        <authorList>
            <person name="Pagliarani G."/>
            <person name="Paris R."/>
            <person name="Arens P."/>
            <person name="Tartarini S."/>
            <person name="Peters S."/>
            <person name="van de Weg E."/>
        </authorList>
    </citation>
    <scope>NUCLEOTIDE SEQUENCE</scope>
</reference>
<name>E4Z8L4_MALDO</name>
<dbReference type="AlphaFoldDB" id="E4Z8L4"/>
<protein>
    <submittedName>
        <fullName evidence="1">Uncharacterized protein</fullName>
    </submittedName>
</protein>
<proteinExistence type="predicted"/>
<dbReference type="EMBL" id="FN823234">
    <property type="protein sequence ID" value="CBL94137.1"/>
    <property type="molecule type" value="Genomic_DNA"/>
</dbReference>
<evidence type="ECO:0000313" key="1">
    <source>
        <dbReference type="EMBL" id="CBL94137.1"/>
    </source>
</evidence>
<sequence>MQRQRREQRRRSENSREMRGLKIEASVYRNQIPYRKFRTISVRVTEVSGFSGLGFFRGEFEKFLIGFGFFSFFFQP</sequence>